<dbReference type="EMBL" id="GBRH01257658">
    <property type="protein sequence ID" value="JAD40237.1"/>
    <property type="molecule type" value="Transcribed_RNA"/>
</dbReference>
<name>A0A0A8ZZM0_ARUDO</name>
<reference evidence="1" key="1">
    <citation type="submission" date="2014-09" db="EMBL/GenBank/DDBJ databases">
        <authorList>
            <person name="Magalhaes I.L.F."/>
            <person name="Oliveira U."/>
            <person name="Santos F.R."/>
            <person name="Vidigal T.H.D.A."/>
            <person name="Brescovit A.D."/>
            <person name="Santos A.J."/>
        </authorList>
    </citation>
    <scope>NUCLEOTIDE SEQUENCE</scope>
    <source>
        <tissue evidence="1">Shoot tissue taken approximately 20 cm above the soil surface</tissue>
    </source>
</reference>
<sequence>MMFLIRGAVRSVLGWSPVIARMRLRMLVSLSLAKMMMTISSWVLRPVGSALCAESVTVRMRMSVRLFAWLDLSMRQRLRVRMTMIEFRFVKCS</sequence>
<proteinExistence type="predicted"/>
<accession>A0A0A8ZZM0</accession>
<dbReference type="AlphaFoldDB" id="A0A0A8ZZM0"/>
<protein>
    <submittedName>
        <fullName evidence="1">Uncharacterized protein</fullName>
    </submittedName>
</protein>
<evidence type="ECO:0000313" key="1">
    <source>
        <dbReference type="EMBL" id="JAD40237.1"/>
    </source>
</evidence>
<reference evidence="1" key="2">
    <citation type="journal article" date="2015" name="Data Brief">
        <title>Shoot transcriptome of the giant reed, Arundo donax.</title>
        <authorList>
            <person name="Barrero R.A."/>
            <person name="Guerrero F.D."/>
            <person name="Moolhuijzen P."/>
            <person name="Goolsby J.A."/>
            <person name="Tidwell J."/>
            <person name="Bellgard S.E."/>
            <person name="Bellgard M.I."/>
        </authorList>
    </citation>
    <scope>NUCLEOTIDE SEQUENCE</scope>
    <source>
        <tissue evidence="1">Shoot tissue taken approximately 20 cm above the soil surface</tissue>
    </source>
</reference>
<organism evidence="1">
    <name type="scientific">Arundo donax</name>
    <name type="common">Giant reed</name>
    <name type="synonym">Donax arundinaceus</name>
    <dbReference type="NCBI Taxonomy" id="35708"/>
    <lineage>
        <taxon>Eukaryota</taxon>
        <taxon>Viridiplantae</taxon>
        <taxon>Streptophyta</taxon>
        <taxon>Embryophyta</taxon>
        <taxon>Tracheophyta</taxon>
        <taxon>Spermatophyta</taxon>
        <taxon>Magnoliopsida</taxon>
        <taxon>Liliopsida</taxon>
        <taxon>Poales</taxon>
        <taxon>Poaceae</taxon>
        <taxon>PACMAD clade</taxon>
        <taxon>Arundinoideae</taxon>
        <taxon>Arundineae</taxon>
        <taxon>Arundo</taxon>
    </lineage>
</organism>